<name>A0A1E3KXS9_9BACL</name>
<gene>
    <name evidence="1" type="ORF">PTI45_04136</name>
</gene>
<dbReference type="InterPro" id="IPR009711">
    <property type="entry name" value="UPF0473"/>
</dbReference>
<dbReference type="Pfam" id="PF06949">
    <property type="entry name" value="DUF1292"/>
    <property type="match status" value="1"/>
</dbReference>
<evidence type="ECO:0008006" key="3">
    <source>
        <dbReference type="Google" id="ProtNLM"/>
    </source>
</evidence>
<dbReference type="AlphaFoldDB" id="A0A1E3KXS9"/>
<evidence type="ECO:0000313" key="1">
    <source>
        <dbReference type="EMBL" id="ODP26296.1"/>
    </source>
</evidence>
<dbReference type="Proteomes" id="UP000094578">
    <property type="component" value="Unassembled WGS sequence"/>
</dbReference>
<protein>
    <recommendedName>
        <fullName evidence="3">DUF1292 domain-containing protein</fullName>
    </recommendedName>
</protein>
<dbReference type="STRING" id="1886670.PTI45_04136"/>
<evidence type="ECO:0000313" key="2">
    <source>
        <dbReference type="Proteomes" id="UP000094578"/>
    </source>
</evidence>
<organism evidence="1 2">
    <name type="scientific">Paenibacillus nuruki</name>
    <dbReference type="NCBI Taxonomy" id="1886670"/>
    <lineage>
        <taxon>Bacteria</taxon>
        <taxon>Bacillati</taxon>
        <taxon>Bacillota</taxon>
        <taxon>Bacilli</taxon>
        <taxon>Bacillales</taxon>
        <taxon>Paenibacillaceae</taxon>
        <taxon>Paenibacillus</taxon>
    </lineage>
</organism>
<accession>A0A1E3KXS9</accession>
<keyword evidence="2" id="KW-1185">Reference proteome</keyword>
<dbReference type="EMBL" id="MDER01000086">
    <property type="protein sequence ID" value="ODP26296.1"/>
    <property type="molecule type" value="Genomic_DNA"/>
</dbReference>
<comment type="caution">
    <text evidence="1">The sequence shown here is derived from an EMBL/GenBank/DDBJ whole genome shotgun (WGS) entry which is preliminary data.</text>
</comment>
<sequence length="115" mass="13596">MMSNHNNFPIELGQFRDDLGLLEDEAFQKGFLILDEQGNEHDMMIVKTFTYDQIPYALLLHKEPSPLDGTILKVEYDEEEDEFFLNHITDDEEWERMGQVYEVIIQLNKDNPTDK</sequence>
<proteinExistence type="predicted"/>
<reference evidence="1 2" key="1">
    <citation type="submission" date="2016-08" db="EMBL/GenBank/DDBJ databases">
        <title>Genome sequencing of Paenibacillus sp. TI45-13ar, isolated from Korean traditional nuruk.</title>
        <authorList>
            <person name="Kim S.-J."/>
        </authorList>
    </citation>
    <scope>NUCLEOTIDE SEQUENCE [LARGE SCALE GENOMIC DNA]</scope>
    <source>
        <strain evidence="1 2">TI45-13ar</strain>
    </source>
</reference>